<dbReference type="FunFam" id="2.40.110.10:FF:000013">
    <property type="entry name" value="Acyl-coenzyme A oxidase 4 peroxisomal"/>
    <property type="match status" value="1"/>
</dbReference>
<dbReference type="GO" id="GO:0005777">
    <property type="term" value="C:peroxisome"/>
    <property type="evidence" value="ECO:0007669"/>
    <property type="project" value="TreeGrafter"/>
</dbReference>
<evidence type="ECO:0000259" key="6">
    <source>
        <dbReference type="Pfam" id="PF00441"/>
    </source>
</evidence>
<dbReference type="AlphaFoldDB" id="A0AAU9K820"/>
<dbReference type="GO" id="GO:0006635">
    <property type="term" value="P:fatty acid beta-oxidation"/>
    <property type="evidence" value="ECO:0007669"/>
    <property type="project" value="InterPro"/>
</dbReference>
<organism evidence="9 10">
    <name type="scientific">Blepharisma stoltei</name>
    <dbReference type="NCBI Taxonomy" id="1481888"/>
    <lineage>
        <taxon>Eukaryota</taxon>
        <taxon>Sar</taxon>
        <taxon>Alveolata</taxon>
        <taxon>Ciliophora</taxon>
        <taxon>Postciliodesmatophora</taxon>
        <taxon>Heterotrichea</taxon>
        <taxon>Heterotrichida</taxon>
        <taxon>Blepharismidae</taxon>
        <taxon>Blepharisma</taxon>
    </lineage>
</organism>
<dbReference type="InterPro" id="IPR009100">
    <property type="entry name" value="AcylCoA_DH/oxidase_NM_dom_sf"/>
</dbReference>
<reference evidence="9" key="1">
    <citation type="submission" date="2021-09" db="EMBL/GenBank/DDBJ databases">
        <authorList>
            <consortium name="AG Swart"/>
            <person name="Singh M."/>
            <person name="Singh A."/>
            <person name="Seah K."/>
            <person name="Emmerich C."/>
        </authorList>
    </citation>
    <scope>NUCLEOTIDE SEQUENCE</scope>
    <source>
        <strain evidence="9">ATCC30299</strain>
    </source>
</reference>
<dbReference type="InterPro" id="IPR046373">
    <property type="entry name" value="Acyl-CoA_Oxase/DH_mid-dom_sf"/>
</dbReference>
<dbReference type="Gene3D" id="1.10.540.10">
    <property type="entry name" value="Acyl-CoA dehydrogenase/oxidase, N-terminal domain"/>
    <property type="match status" value="1"/>
</dbReference>
<dbReference type="Pfam" id="PF02770">
    <property type="entry name" value="Acyl-CoA_dh_M"/>
    <property type="match status" value="1"/>
</dbReference>
<evidence type="ECO:0000256" key="1">
    <source>
        <dbReference type="ARBA" id="ARBA00001974"/>
    </source>
</evidence>
<evidence type="ECO:0000256" key="4">
    <source>
        <dbReference type="ARBA" id="ARBA00022827"/>
    </source>
</evidence>
<evidence type="ECO:0000313" key="10">
    <source>
        <dbReference type="Proteomes" id="UP001162131"/>
    </source>
</evidence>
<dbReference type="InterPro" id="IPR036250">
    <property type="entry name" value="AcylCo_DH-like_C"/>
</dbReference>
<dbReference type="InterPro" id="IPR009075">
    <property type="entry name" value="AcylCo_DH/oxidase_C"/>
</dbReference>
<evidence type="ECO:0000256" key="3">
    <source>
        <dbReference type="ARBA" id="ARBA00022630"/>
    </source>
</evidence>
<name>A0AAU9K820_9CILI</name>
<proteinExistence type="inferred from homology"/>
<evidence type="ECO:0000259" key="7">
    <source>
        <dbReference type="Pfam" id="PF02770"/>
    </source>
</evidence>
<evidence type="ECO:0000256" key="5">
    <source>
        <dbReference type="RuleBase" id="RU362125"/>
    </source>
</evidence>
<dbReference type="InterPro" id="IPR037069">
    <property type="entry name" value="AcylCoA_DH/ox_N_sf"/>
</dbReference>
<dbReference type="SUPFAM" id="SSF56645">
    <property type="entry name" value="Acyl-CoA dehydrogenase NM domain-like"/>
    <property type="match status" value="1"/>
</dbReference>
<feature type="domain" description="Acyl-CoA dehydrogenase/oxidase C-terminal" evidence="6">
    <location>
        <begin position="272"/>
        <end position="410"/>
    </location>
</feature>
<comment type="cofactor">
    <cofactor evidence="1 5">
        <name>FAD</name>
        <dbReference type="ChEBI" id="CHEBI:57692"/>
    </cofactor>
</comment>
<feature type="domain" description="Acyl-CoA oxidase/dehydrogenase middle" evidence="7">
    <location>
        <begin position="161"/>
        <end position="251"/>
    </location>
</feature>
<keyword evidence="3 5" id="KW-0285">Flavoprotein</keyword>
<comment type="caution">
    <text evidence="9">The sequence shown here is derived from an EMBL/GenBank/DDBJ whole genome shotgun (WGS) entry which is preliminary data.</text>
</comment>
<evidence type="ECO:0008006" key="11">
    <source>
        <dbReference type="Google" id="ProtNLM"/>
    </source>
</evidence>
<dbReference type="GO" id="GO:0003995">
    <property type="term" value="F:acyl-CoA dehydrogenase activity"/>
    <property type="evidence" value="ECO:0007669"/>
    <property type="project" value="InterPro"/>
</dbReference>
<dbReference type="PANTHER" id="PTHR43188">
    <property type="entry name" value="ACYL-COENZYME A OXIDASE"/>
    <property type="match status" value="1"/>
</dbReference>
<gene>
    <name evidence="9" type="ORF">BSTOLATCC_MIC53859</name>
</gene>
<dbReference type="InterPro" id="IPR006091">
    <property type="entry name" value="Acyl-CoA_Oxase/DH_mid-dom"/>
</dbReference>
<dbReference type="Gene3D" id="2.40.110.10">
    <property type="entry name" value="Butyryl-CoA Dehydrogenase, subunit A, domain 2"/>
    <property type="match status" value="1"/>
</dbReference>
<evidence type="ECO:0000259" key="8">
    <source>
        <dbReference type="Pfam" id="PF02771"/>
    </source>
</evidence>
<dbReference type="GO" id="GO:0050660">
    <property type="term" value="F:flavin adenine dinucleotide binding"/>
    <property type="evidence" value="ECO:0007669"/>
    <property type="project" value="InterPro"/>
</dbReference>
<dbReference type="Pfam" id="PF02771">
    <property type="entry name" value="Acyl-CoA_dh_N"/>
    <property type="match status" value="1"/>
</dbReference>
<dbReference type="PROSITE" id="PS00073">
    <property type="entry name" value="ACYL_COA_DH_2"/>
    <property type="match status" value="1"/>
</dbReference>
<accession>A0AAU9K820</accession>
<dbReference type="Gene3D" id="1.20.140.10">
    <property type="entry name" value="Butyryl-CoA Dehydrogenase, subunit A, domain 3"/>
    <property type="match status" value="1"/>
</dbReference>
<keyword evidence="5" id="KW-0560">Oxidoreductase</keyword>
<dbReference type="EMBL" id="CAJZBQ010000053">
    <property type="protein sequence ID" value="CAG9331799.1"/>
    <property type="molecule type" value="Genomic_DNA"/>
</dbReference>
<protein>
    <recommendedName>
        <fullName evidence="11">Acyl-CoA oxidase</fullName>
    </recommendedName>
</protein>
<dbReference type="Pfam" id="PF00441">
    <property type="entry name" value="Acyl-CoA_dh_1"/>
    <property type="match status" value="1"/>
</dbReference>
<keyword evidence="4 5" id="KW-0274">FAD</keyword>
<sequence length="423" mass="47142">MSKRLNLISNHLGQNLTEHFSKSNLKTPYIQDPIDFLYLDDLLPPDLNNKRKQLREALEANLAPYVAEWYDKAQFPLDIAEKLRPLKIFGISEEKYGCRKVCPLEKSLIIYELARIDASLATFYGLTLSLVVFTIEKLGSEEQKAKYLPKLCNLDIIASWGLTEPDYGSDASSLETTATPVKGGYILNGVKRWLGNAIISDIMVIFARNTITKNVEGFIMDSRAQGVSVTNINRKLALRIVQNGNVFMKDVFVPENERLEKGHTFATGANVVLDHSRMTLAWLVAGLVGGTYEHSVKYLRERTQFRAPLAAFQLNQEKLVRILAIYQAVFLLAWRATTLLVKGQGNIAQASLVKGWSSYMGREATRLGREIMGGNGILIDNFAMKALVDMEVAYTYEGTYDVNVLVAGRAATGVPAFKAGFKA</sequence>
<dbReference type="PANTHER" id="PTHR43188:SF1">
    <property type="entry name" value="ACYL-COA DEHYDROGENASE"/>
    <property type="match status" value="1"/>
</dbReference>
<dbReference type="InterPro" id="IPR013786">
    <property type="entry name" value="AcylCoA_DH/ox_N"/>
</dbReference>
<dbReference type="SUPFAM" id="SSF47203">
    <property type="entry name" value="Acyl-CoA dehydrogenase C-terminal domain-like"/>
    <property type="match status" value="1"/>
</dbReference>
<comment type="similarity">
    <text evidence="2 5">Belongs to the acyl-CoA dehydrogenase family.</text>
</comment>
<keyword evidence="10" id="KW-1185">Reference proteome</keyword>
<dbReference type="InterPro" id="IPR045008">
    <property type="entry name" value="ACX4-like"/>
</dbReference>
<dbReference type="InterPro" id="IPR006089">
    <property type="entry name" value="Acyl-CoA_DH_CS"/>
</dbReference>
<evidence type="ECO:0000313" key="9">
    <source>
        <dbReference type="EMBL" id="CAG9331799.1"/>
    </source>
</evidence>
<dbReference type="Proteomes" id="UP001162131">
    <property type="component" value="Unassembled WGS sequence"/>
</dbReference>
<evidence type="ECO:0000256" key="2">
    <source>
        <dbReference type="ARBA" id="ARBA00009347"/>
    </source>
</evidence>
<feature type="domain" description="Acyl-CoA dehydrogenase/oxidase N-terminal" evidence="8">
    <location>
        <begin position="50"/>
        <end position="153"/>
    </location>
</feature>